<feature type="region of interest" description="Disordered" evidence="1">
    <location>
        <begin position="68"/>
        <end position="99"/>
    </location>
</feature>
<evidence type="ECO:0000256" key="1">
    <source>
        <dbReference type="SAM" id="MobiDB-lite"/>
    </source>
</evidence>
<gene>
    <name evidence="2" type="ORF">Q604_UNBC07441G0001</name>
</gene>
<protein>
    <submittedName>
        <fullName evidence="2">DNA polymerase III, alpha subunit</fullName>
    </submittedName>
</protein>
<evidence type="ECO:0000313" key="2">
    <source>
        <dbReference type="EMBL" id="ETJ38450.1"/>
    </source>
</evidence>
<dbReference type="AlphaFoldDB" id="W1Y9T4"/>
<dbReference type="SUPFAM" id="SSF53098">
    <property type="entry name" value="Ribonuclease H-like"/>
    <property type="match status" value="1"/>
</dbReference>
<feature type="non-terminal residue" evidence="2">
    <location>
        <position position="99"/>
    </location>
</feature>
<dbReference type="InterPro" id="IPR012337">
    <property type="entry name" value="RNaseH-like_sf"/>
</dbReference>
<name>W1Y9T4_9ZZZZ</name>
<organism evidence="2">
    <name type="scientific">human gut metagenome</name>
    <dbReference type="NCBI Taxonomy" id="408170"/>
    <lineage>
        <taxon>unclassified sequences</taxon>
        <taxon>metagenomes</taxon>
        <taxon>organismal metagenomes</taxon>
    </lineage>
</organism>
<feature type="compositionally biased region" description="Low complexity" evidence="1">
    <location>
        <begin position="84"/>
        <end position="99"/>
    </location>
</feature>
<dbReference type="Gene3D" id="3.20.20.140">
    <property type="entry name" value="Metal-dependent hydrolases"/>
    <property type="match status" value="1"/>
</dbReference>
<reference evidence="2" key="1">
    <citation type="submission" date="2013-12" db="EMBL/GenBank/DDBJ databases">
        <title>A Varibaculum cambriense genome reconstructed from a premature infant gut community with otherwise low bacterial novelty that shifts toward anaerobic metabolism during the third week of life.</title>
        <authorList>
            <person name="Brown C.T."/>
            <person name="Sharon I."/>
            <person name="Thomas B.C."/>
            <person name="Castelle C.J."/>
            <person name="Morowitz M.J."/>
            <person name="Banfield J.F."/>
        </authorList>
    </citation>
    <scope>NUCLEOTIDE SEQUENCE</scope>
</reference>
<sequence length="99" mass="10719">ATCDVHYLTPEEKIYREIMLTACGYPDADEQPDLHLRTTDEMLASFPYLSEEKAYEVVVTNTRAINDSIEDIKPVPDGTDSPKASSSAASSGPAHATSA</sequence>
<comment type="caution">
    <text evidence="2">The sequence shown here is derived from an EMBL/GenBank/DDBJ whole genome shotgun (WGS) entry which is preliminary data.</text>
</comment>
<proteinExistence type="predicted"/>
<feature type="non-terminal residue" evidence="2">
    <location>
        <position position="1"/>
    </location>
</feature>
<accession>W1Y9T4</accession>
<dbReference type="EMBL" id="AZMM01007441">
    <property type="protein sequence ID" value="ETJ38450.1"/>
    <property type="molecule type" value="Genomic_DNA"/>
</dbReference>